<accession>A0ABS7PPU4</accession>
<dbReference type="RefSeq" id="WP_222990463.1">
    <property type="nucleotide sequence ID" value="NZ_JAINVV010000006.1"/>
</dbReference>
<name>A0ABS7PPU4_9SPHN</name>
<sequence>MGLTINSTTNFASGRRAATARIARPISRCSFNLTDTAAFEKTIEACVEWMAPKAGGNLPVEALRGAPFDLVGQYQANPCRAVRLDVPDGSVWAAWLSEFSDGTADGTPPRNWITELFVERRAGEMVRFGAQLSFLGRPDDRDFILTRPRLVRNILEVLSAEADGQPMQEVPAQIGEADVHEFEALVYSQGRRLPIIALSQNADGNYLVNPLQVARRLSGAAHVAELDVNASWALTKSVGKQMSVFGGAVRIYMPGLTTDDEERFRHPLFLYPLGMRAAQFIDMLASRLLPLTLRDVAHERPFLRFSEVRAAAATMPTRTGGGQVERISDLELANSALSQRVEALEADLQSADALNDDEVKLRLDVEAREEELKNEIEILKRRLTAAMSARPATVPEEEVPARELESYEDLPEWAEEVLAGSVVIMQPALRDCRKTGSDNMLRRLESVLLILKNEYVPARRSKSREDRAAADASLQRLGFEDTPCFATRDDASKWSQYSVVYKGRRTVLYDHFKNGNGTDNSSQARIYYHWDEEDGALVIGKMPSHLPNSHTN</sequence>
<feature type="coiled-coil region" evidence="1">
    <location>
        <begin position="327"/>
        <end position="389"/>
    </location>
</feature>
<evidence type="ECO:0000256" key="1">
    <source>
        <dbReference type="SAM" id="Coils"/>
    </source>
</evidence>
<dbReference type="EMBL" id="JAINVV010000006">
    <property type="protein sequence ID" value="MBY8823347.1"/>
    <property type="molecule type" value="Genomic_DNA"/>
</dbReference>
<keyword evidence="1" id="KW-0175">Coiled coil</keyword>
<gene>
    <name evidence="2" type="ORF">K7G82_13665</name>
</gene>
<comment type="caution">
    <text evidence="2">The sequence shown here is derived from an EMBL/GenBank/DDBJ whole genome shotgun (WGS) entry which is preliminary data.</text>
</comment>
<evidence type="ECO:0000313" key="2">
    <source>
        <dbReference type="EMBL" id="MBY8823347.1"/>
    </source>
</evidence>
<evidence type="ECO:0000313" key="3">
    <source>
        <dbReference type="Proteomes" id="UP000706039"/>
    </source>
</evidence>
<proteinExistence type="predicted"/>
<organism evidence="2 3">
    <name type="scientific">Sphingomonas colocasiae</name>
    <dbReference type="NCBI Taxonomy" id="1848973"/>
    <lineage>
        <taxon>Bacteria</taxon>
        <taxon>Pseudomonadati</taxon>
        <taxon>Pseudomonadota</taxon>
        <taxon>Alphaproteobacteria</taxon>
        <taxon>Sphingomonadales</taxon>
        <taxon>Sphingomonadaceae</taxon>
        <taxon>Sphingomonas</taxon>
    </lineage>
</organism>
<protein>
    <submittedName>
        <fullName evidence="2">Uncharacterized protein</fullName>
    </submittedName>
</protein>
<dbReference type="Proteomes" id="UP000706039">
    <property type="component" value="Unassembled WGS sequence"/>
</dbReference>
<keyword evidence="3" id="KW-1185">Reference proteome</keyword>
<reference evidence="2 3" key="1">
    <citation type="submission" date="2021-08" db="EMBL/GenBank/DDBJ databases">
        <authorList>
            <person name="Tuo L."/>
        </authorList>
    </citation>
    <scope>NUCLEOTIDE SEQUENCE [LARGE SCALE GENOMIC DNA]</scope>
    <source>
        <strain evidence="2 3">JCM 31229</strain>
    </source>
</reference>